<organism evidence="2 3">
    <name type="scientific">Archangium violaceum Cb vi76</name>
    <dbReference type="NCBI Taxonomy" id="1406225"/>
    <lineage>
        <taxon>Bacteria</taxon>
        <taxon>Pseudomonadati</taxon>
        <taxon>Myxococcota</taxon>
        <taxon>Myxococcia</taxon>
        <taxon>Myxococcales</taxon>
        <taxon>Cystobacterineae</taxon>
        <taxon>Archangiaceae</taxon>
        <taxon>Archangium</taxon>
    </lineage>
</organism>
<reference evidence="2 3" key="1">
    <citation type="submission" date="2014-07" db="EMBL/GenBank/DDBJ databases">
        <title>Draft Genome Sequence of Gephyronic Acid Producer, Cystobacter violaceus Strain Cb vi76.</title>
        <authorList>
            <person name="Stevens D.C."/>
            <person name="Young J."/>
            <person name="Carmichael R."/>
            <person name="Tan J."/>
            <person name="Taylor R.E."/>
        </authorList>
    </citation>
    <scope>NUCLEOTIDE SEQUENCE [LARGE SCALE GENOMIC DNA]</scope>
    <source>
        <strain evidence="2 3">Cb vi76</strain>
    </source>
</reference>
<gene>
    <name evidence="2" type="ORF">Q664_02570</name>
</gene>
<proteinExistence type="predicted"/>
<feature type="domain" description="DUF2169" evidence="1">
    <location>
        <begin position="22"/>
        <end position="309"/>
    </location>
</feature>
<dbReference type="Pfam" id="PF09937">
    <property type="entry name" value="DUF2169"/>
    <property type="match status" value="1"/>
</dbReference>
<dbReference type="Proteomes" id="UP000028547">
    <property type="component" value="Unassembled WGS sequence"/>
</dbReference>
<sequence length="337" mass="37756">MPNLENLTSFEATTIPSLDETGRELLVACVAGRFELPSAGRPSEAPPVRSDKQIPPPMEDGWWGQPDTSSLRVEGQSTWFRPATDIYISGKAWAPRGRPIKEMQVGVRIGPCRKILQVFGERVWAQGLLEPRPSDPLPFESMPLVYERSFGGVTEPRNPVGRGIYASARAAVEQPLPNLEDPHQLIRRHSDRVAPVGLGPIARSWQPRLAYAGTYDEAWSKNRAPLWPLDFDRRFFLAATPGLIASPWLKGGEPVVLTGLSPDGQWAFPLPRHRLAVKVVFQHRVERRPLVLDAVHIEPEERALTLIWRVAIASHGELSRHEYSVVRELEPWEEAAP</sequence>
<evidence type="ECO:0000259" key="1">
    <source>
        <dbReference type="Pfam" id="PF09937"/>
    </source>
</evidence>
<protein>
    <recommendedName>
        <fullName evidence="1">DUF2169 domain-containing protein</fullName>
    </recommendedName>
</protein>
<evidence type="ECO:0000313" key="3">
    <source>
        <dbReference type="Proteomes" id="UP000028547"/>
    </source>
</evidence>
<accession>A0A084T146</accession>
<comment type="caution">
    <text evidence="2">The sequence shown here is derived from an EMBL/GenBank/DDBJ whole genome shotgun (WGS) entry which is preliminary data.</text>
</comment>
<evidence type="ECO:0000313" key="2">
    <source>
        <dbReference type="EMBL" id="KFA94431.1"/>
    </source>
</evidence>
<dbReference type="EMBL" id="JPMI01000011">
    <property type="protein sequence ID" value="KFA94431.1"/>
    <property type="molecule type" value="Genomic_DNA"/>
</dbReference>
<dbReference type="RefSeq" id="WP_043389533.1">
    <property type="nucleotide sequence ID" value="NZ_JPMI01000011.1"/>
</dbReference>
<dbReference type="InterPro" id="IPR018683">
    <property type="entry name" value="DUF2169"/>
</dbReference>
<dbReference type="AlphaFoldDB" id="A0A084T146"/>
<name>A0A084T146_9BACT</name>